<name>B5CYW1_PHOPM</name>
<feature type="transmembrane region" description="Helical" evidence="1">
    <location>
        <begin position="13"/>
        <end position="31"/>
    </location>
</feature>
<comment type="caution">
    <text evidence="2">The sequence shown here is derived from an EMBL/GenBank/DDBJ whole genome shotgun (WGS) entry which is preliminary data.</text>
</comment>
<sequence length="374" mass="43374">MNISTTEQNIRNYYTWIIPLIVVAKIVRWTVMRRQLVNMSIGWGYVPKIQSVPFQGFQAADFWGASNSATNVGDNTISYFQLFDLGFTSYQSWEVFLTILYNILIFFCVKSFYERNPFAGWKENFFIYLNVAILNIFCLNLAKEPYQMVFFFLMALAIALPKTYQAKSIALIIALILTILYSRKYFGLVLMYFLLLNYMVGKLFGEKQGTNVETSTNKKKLYGKLFLLVVLFGVLHYFFMSYLMTNNADTYDEMVAANSRDKTPAASEITPLFPNSNPALLAVDYFIKILRLMIPIELLIKLKVTYLFLLVYQWLLLTFLVRTFMNRDKTLNPTRTIAMYLYIAFLLCSAAFEPDFGSWVRHQGVAFPVILLLI</sequence>
<evidence type="ECO:0008006" key="4">
    <source>
        <dbReference type="Google" id="ProtNLM"/>
    </source>
</evidence>
<dbReference type="Proteomes" id="UP000003452">
    <property type="component" value="Unassembled WGS sequence"/>
</dbReference>
<dbReference type="EMBL" id="ABQC02000019">
    <property type="protein sequence ID" value="EDY95642.1"/>
    <property type="molecule type" value="Genomic_DNA"/>
</dbReference>
<keyword evidence="1" id="KW-0472">Membrane</keyword>
<evidence type="ECO:0000256" key="1">
    <source>
        <dbReference type="SAM" id="Phobius"/>
    </source>
</evidence>
<dbReference type="HOGENOM" id="CLU_062234_0_0_10"/>
<feature type="transmembrane region" description="Helical" evidence="1">
    <location>
        <begin position="125"/>
        <end position="142"/>
    </location>
</feature>
<dbReference type="GeneID" id="43184924"/>
<dbReference type="RefSeq" id="WP_007561352.1">
    <property type="nucleotide sequence ID" value="NZ_DS990130.1"/>
</dbReference>
<proteinExistence type="predicted"/>
<reference evidence="2 3" key="1">
    <citation type="submission" date="2008-08" db="EMBL/GenBank/DDBJ databases">
        <title>Draft genome sequence of Bacteroides plebeius (DSM 17135).</title>
        <authorList>
            <person name="Sudarsanam P."/>
            <person name="Ley R."/>
            <person name="Guruge J."/>
            <person name="Turnbaugh P.J."/>
            <person name="Mahowald M."/>
            <person name="Liep D."/>
            <person name="Gordon J."/>
        </authorList>
    </citation>
    <scope>NUCLEOTIDE SEQUENCE [LARGE SCALE GENOMIC DNA]</scope>
    <source>
        <strain evidence="3">DSM 17135 / JCM 12973 / M2</strain>
    </source>
</reference>
<evidence type="ECO:0000313" key="3">
    <source>
        <dbReference type="Proteomes" id="UP000003452"/>
    </source>
</evidence>
<reference evidence="2 3" key="2">
    <citation type="submission" date="2008-08" db="EMBL/GenBank/DDBJ databases">
        <authorList>
            <person name="Fulton L."/>
            <person name="Clifton S."/>
            <person name="Fulton B."/>
            <person name="Xu J."/>
            <person name="Minx P."/>
            <person name="Pepin K.H."/>
            <person name="Johnson M."/>
            <person name="Thiruvilangam P."/>
            <person name="Bhonagiri V."/>
            <person name="Nash W.E."/>
            <person name="Mardis E.R."/>
            <person name="Wilson R.K."/>
        </authorList>
    </citation>
    <scope>NUCLEOTIDE SEQUENCE [LARGE SCALE GENOMIC DNA]</scope>
    <source>
        <strain evidence="3">DSM 17135 / JCM 12973 / M2</strain>
    </source>
</reference>
<feature type="transmembrane region" description="Helical" evidence="1">
    <location>
        <begin position="185"/>
        <end position="204"/>
    </location>
</feature>
<evidence type="ECO:0000313" key="2">
    <source>
        <dbReference type="EMBL" id="EDY95642.1"/>
    </source>
</evidence>
<keyword evidence="1" id="KW-1133">Transmembrane helix</keyword>
<protein>
    <recommendedName>
        <fullName evidence="4">EpsG family protein</fullName>
    </recommendedName>
</protein>
<feature type="transmembrane region" description="Helical" evidence="1">
    <location>
        <begin position="225"/>
        <end position="244"/>
    </location>
</feature>
<accession>B5CYW1</accession>
<feature type="transmembrane region" description="Helical" evidence="1">
    <location>
        <begin position="304"/>
        <end position="325"/>
    </location>
</feature>
<organism evidence="2 3">
    <name type="scientific">Phocaeicola plebeius (strain DSM 17135 / JCM 12973 / CCUG 54634 / M2)</name>
    <name type="common">Bacteroides plebeius</name>
    <dbReference type="NCBI Taxonomy" id="484018"/>
    <lineage>
        <taxon>Bacteria</taxon>
        <taxon>Pseudomonadati</taxon>
        <taxon>Bacteroidota</taxon>
        <taxon>Bacteroidia</taxon>
        <taxon>Bacteroidales</taxon>
        <taxon>Bacteroidaceae</taxon>
        <taxon>Phocaeicola</taxon>
    </lineage>
</organism>
<gene>
    <name evidence="2" type="ORF">BACPLE_01918</name>
</gene>
<feature type="transmembrane region" description="Helical" evidence="1">
    <location>
        <begin position="337"/>
        <end position="352"/>
    </location>
</feature>
<feature type="transmembrane region" description="Helical" evidence="1">
    <location>
        <begin position="95"/>
        <end position="113"/>
    </location>
</feature>
<dbReference type="eggNOG" id="ENOG5032UN0">
    <property type="taxonomic scope" value="Bacteria"/>
</dbReference>
<dbReference type="AlphaFoldDB" id="B5CYW1"/>
<keyword evidence="1" id="KW-0812">Transmembrane</keyword>
<dbReference type="OrthoDB" id="2286267at2"/>